<sequence>MDGDSLTTEHRTQDNKLTVDTRGHVLCMGLNRAEKRNAFDLDLYRELSRAYGELHRNPNLRCGVVYAKGDHFTAGLDLPKWAPCFSKGQFPELPEDGMDPLGLDPDRQVKKPVVMAVQGICLTIGLELLLACDIRVAADTARFGQIEIKRGIYPVGGATVRLFQEVGWGNAMRYLLTGDEITAKEAFRLGLVQEVTSPDACLDTAMAIAQTISKQAPLGVAASLKSSRLARSHGDQTAIDRLLPDLMPLMNSRDVQEGLASFMERREARFKGI</sequence>
<dbReference type="InterPro" id="IPR001753">
    <property type="entry name" value="Enoyl-CoA_hydra/iso"/>
</dbReference>
<dbReference type="InterPro" id="IPR014748">
    <property type="entry name" value="Enoyl-CoA_hydra_C"/>
</dbReference>
<reference evidence="2 3" key="1">
    <citation type="journal article" date="2013" name="Genome Announc.">
        <title>Draft Genome Sequence of Desulfotignum phosphitoxidans DSM 13687 Strain FiPS-3.</title>
        <authorList>
            <person name="Poehlein A."/>
            <person name="Daniel R."/>
            <person name="Simeonova D.D."/>
        </authorList>
    </citation>
    <scope>NUCLEOTIDE SEQUENCE [LARGE SCALE GENOMIC DNA]</scope>
    <source>
        <strain evidence="2 3">DSM 13687</strain>
    </source>
</reference>
<dbReference type="PANTHER" id="PTHR43802:SF1">
    <property type="entry name" value="IP11341P-RELATED"/>
    <property type="match status" value="1"/>
</dbReference>
<keyword evidence="2" id="KW-0456">Lyase</keyword>
<dbReference type="Proteomes" id="UP000014216">
    <property type="component" value="Unassembled WGS sequence"/>
</dbReference>
<dbReference type="GO" id="GO:0043956">
    <property type="term" value="F:3-hydroxypropionyl-CoA dehydratase activity"/>
    <property type="evidence" value="ECO:0007669"/>
    <property type="project" value="UniProtKB-EC"/>
</dbReference>
<dbReference type="SUPFAM" id="SSF52096">
    <property type="entry name" value="ClpP/crotonase"/>
    <property type="match status" value="1"/>
</dbReference>
<dbReference type="NCBIfam" id="NF005126">
    <property type="entry name" value="PRK06563.1"/>
    <property type="match status" value="1"/>
</dbReference>
<dbReference type="Gene3D" id="1.10.12.10">
    <property type="entry name" value="Lyase 2-enoyl-coa Hydratase, Chain A, domain 2"/>
    <property type="match status" value="1"/>
</dbReference>
<protein>
    <submittedName>
        <fullName evidence="2">3-hydroxypropionyl-coenzyme A dehydratase</fullName>
        <ecNumber evidence="2">4.2.1.116</ecNumber>
    </submittedName>
</protein>
<dbReference type="Pfam" id="PF00378">
    <property type="entry name" value="ECH_1"/>
    <property type="match status" value="1"/>
</dbReference>
<dbReference type="EC" id="4.2.1.116" evidence="2"/>
<dbReference type="OrthoDB" id="5365311at2"/>
<proteinExistence type="inferred from homology"/>
<dbReference type="PANTHER" id="PTHR43802">
    <property type="entry name" value="ENOYL-COA HYDRATASE"/>
    <property type="match status" value="1"/>
</dbReference>
<evidence type="ECO:0000313" key="2">
    <source>
        <dbReference type="EMBL" id="EMS78978.1"/>
    </source>
</evidence>
<evidence type="ECO:0000313" key="3">
    <source>
        <dbReference type="Proteomes" id="UP000014216"/>
    </source>
</evidence>
<keyword evidence="3" id="KW-1185">Reference proteome</keyword>
<name>S0FV53_9BACT</name>
<accession>S0FV53</accession>
<dbReference type="Gene3D" id="3.90.226.10">
    <property type="entry name" value="2-enoyl-CoA Hydratase, Chain A, domain 1"/>
    <property type="match status" value="1"/>
</dbReference>
<dbReference type="CDD" id="cd06558">
    <property type="entry name" value="crotonase-like"/>
    <property type="match status" value="1"/>
</dbReference>
<dbReference type="EMBL" id="APJX01000006">
    <property type="protein sequence ID" value="EMS78978.1"/>
    <property type="molecule type" value="Genomic_DNA"/>
</dbReference>
<dbReference type="PATRIC" id="fig|1286635.3.peg.3052"/>
<organism evidence="2 3">
    <name type="scientific">Desulfotignum phosphitoxidans DSM 13687</name>
    <dbReference type="NCBI Taxonomy" id="1286635"/>
    <lineage>
        <taxon>Bacteria</taxon>
        <taxon>Pseudomonadati</taxon>
        <taxon>Thermodesulfobacteriota</taxon>
        <taxon>Desulfobacteria</taxon>
        <taxon>Desulfobacterales</taxon>
        <taxon>Desulfobacteraceae</taxon>
        <taxon>Desulfotignum</taxon>
    </lineage>
</organism>
<evidence type="ECO:0000256" key="1">
    <source>
        <dbReference type="ARBA" id="ARBA00005254"/>
    </source>
</evidence>
<comment type="similarity">
    <text evidence="1">Belongs to the enoyl-CoA hydratase/isomerase family.</text>
</comment>
<dbReference type="AlphaFoldDB" id="S0FV53"/>
<dbReference type="InterPro" id="IPR029045">
    <property type="entry name" value="ClpP/crotonase-like_dom_sf"/>
</dbReference>
<gene>
    <name evidence="2" type="ORF">Dpo_6c01770</name>
</gene>
<comment type="caution">
    <text evidence="2">The sequence shown here is derived from an EMBL/GenBank/DDBJ whole genome shotgun (WGS) entry which is preliminary data.</text>
</comment>
<dbReference type="RefSeq" id="WP_006966818.1">
    <property type="nucleotide sequence ID" value="NZ_APJX01000006.1"/>
</dbReference>